<reference evidence="1 2" key="1">
    <citation type="submission" date="2016-03" db="EMBL/GenBank/DDBJ databases">
        <title>Comparative genomics of the ectomycorrhizal sister species Rhizopogon vinicolor and Rhizopogon vesiculosus (Basidiomycota: Boletales) reveals a divergence of the mating type B locus.</title>
        <authorList>
            <person name="Mujic A.B."/>
            <person name="Kuo A."/>
            <person name="Tritt A."/>
            <person name="Lipzen A."/>
            <person name="Chen C."/>
            <person name="Johnson J."/>
            <person name="Sharma A."/>
            <person name="Barry K."/>
            <person name="Grigoriev I.V."/>
            <person name="Spatafora J.W."/>
        </authorList>
    </citation>
    <scope>NUCLEOTIDE SEQUENCE [LARGE SCALE GENOMIC DNA]</scope>
    <source>
        <strain evidence="1 2">AM-OR11-056</strain>
    </source>
</reference>
<accession>A0A1J8PXR2</accession>
<name>A0A1J8PXR2_9AGAM</name>
<sequence length="82" mass="8952">MRFKHATRFVNNFPSGAEVSAGECGTFPFIRILHRTAGEELVQCIAQDVTSGALENLSFDQASLKVKRARIIIETLLSGQAS</sequence>
<dbReference type="AlphaFoldDB" id="A0A1J8PXR2"/>
<dbReference type="Proteomes" id="UP000183567">
    <property type="component" value="Unassembled WGS sequence"/>
</dbReference>
<keyword evidence="2" id="KW-1185">Reference proteome</keyword>
<evidence type="ECO:0000313" key="2">
    <source>
        <dbReference type="Proteomes" id="UP000183567"/>
    </source>
</evidence>
<gene>
    <name evidence="1" type="ORF">AZE42_07940</name>
</gene>
<evidence type="ECO:0000313" key="1">
    <source>
        <dbReference type="EMBL" id="OJA14086.1"/>
    </source>
</evidence>
<dbReference type="EMBL" id="LVVM01003897">
    <property type="protein sequence ID" value="OJA14086.1"/>
    <property type="molecule type" value="Genomic_DNA"/>
</dbReference>
<protein>
    <submittedName>
        <fullName evidence="1">Uncharacterized protein</fullName>
    </submittedName>
</protein>
<proteinExistence type="predicted"/>
<comment type="caution">
    <text evidence="1">The sequence shown here is derived from an EMBL/GenBank/DDBJ whole genome shotgun (WGS) entry which is preliminary data.</text>
</comment>
<organism evidence="1 2">
    <name type="scientific">Rhizopogon vesiculosus</name>
    <dbReference type="NCBI Taxonomy" id="180088"/>
    <lineage>
        <taxon>Eukaryota</taxon>
        <taxon>Fungi</taxon>
        <taxon>Dikarya</taxon>
        <taxon>Basidiomycota</taxon>
        <taxon>Agaricomycotina</taxon>
        <taxon>Agaricomycetes</taxon>
        <taxon>Agaricomycetidae</taxon>
        <taxon>Boletales</taxon>
        <taxon>Suillineae</taxon>
        <taxon>Rhizopogonaceae</taxon>
        <taxon>Rhizopogon</taxon>
    </lineage>
</organism>
<dbReference type="STRING" id="180088.A0A1J8PXR2"/>
<dbReference type="OrthoDB" id="2690674at2759"/>